<dbReference type="EMBL" id="JYDH01000068">
    <property type="protein sequence ID" value="KRY34358.1"/>
    <property type="molecule type" value="Genomic_DNA"/>
</dbReference>
<name>A0A0V1BBP2_TRISP</name>
<proteinExistence type="predicted"/>
<dbReference type="Proteomes" id="UP000054776">
    <property type="component" value="Unassembled WGS sequence"/>
</dbReference>
<dbReference type="InParanoid" id="A0A0V1BBP2"/>
<gene>
    <name evidence="1" type="ORF">T01_9661</name>
</gene>
<organism evidence="1 2">
    <name type="scientific">Trichinella spiralis</name>
    <name type="common">Trichina worm</name>
    <dbReference type="NCBI Taxonomy" id="6334"/>
    <lineage>
        <taxon>Eukaryota</taxon>
        <taxon>Metazoa</taxon>
        <taxon>Ecdysozoa</taxon>
        <taxon>Nematoda</taxon>
        <taxon>Enoplea</taxon>
        <taxon>Dorylaimia</taxon>
        <taxon>Trichinellida</taxon>
        <taxon>Trichinellidae</taxon>
        <taxon>Trichinella</taxon>
    </lineage>
</organism>
<protein>
    <submittedName>
        <fullName evidence="1">Uncharacterized protein</fullName>
    </submittedName>
</protein>
<comment type="caution">
    <text evidence="1">The sequence shown here is derived from an EMBL/GenBank/DDBJ whole genome shotgun (WGS) entry which is preliminary data.</text>
</comment>
<keyword evidence="2" id="KW-1185">Reference proteome</keyword>
<evidence type="ECO:0000313" key="2">
    <source>
        <dbReference type="Proteomes" id="UP000054776"/>
    </source>
</evidence>
<dbReference type="AlphaFoldDB" id="A0A0V1BBP2"/>
<reference evidence="1 2" key="1">
    <citation type="submission" date="2015-01" db="EMBL/GenBank/DDBJ databases">
        <title>Evolution of Trichinella species and genotypes.</title>
        <authorList>
            <person name="Korhonen P.K."/>
            <person name="Edoardo P."/>
            <person name="Giuseppe L.R."/>
            <person name="Gasser R.B."/>
        </authorList>
    </citation>
    <scope>NUCLEOTIDE SEQUENCE [LARGE SCALE GENOMIC DNA]</scope>
    <source>
        <strain evidence="1">ISS3</strain>
    </source>
</reference>
<evidence type="ECO:0000313" key="1">
    <source>
        <dbReference type="EMBL" id="KRY34358.1"/>
    </source>
</evidence>
<accession>A0A0V1BBP2</accession>
<sequence length="94" mass="11053">MKNSTLKPLRVVTMAKMFEFDQIICELKKITADCRLNQKAVQLVNSALRNHKLVAKKPATERYHIPEKQERYKKHQQIKELINVTVLSFLYPKS</sequence>